<dbReference type="Proteomes" id="UP001442841">
    <property type="component" value="Chromosome"/>
</dbReference>
<keyword evidence="3" id="KW-1185">Reference proteome</keyword>
<evidence type="ECO:0000313" key="2">
    <source>
        <dbReference type="EMBL" id="XAN08355.1"/>
    </source>
</evidence>
<sequence>MADPLRSRSTPGRVLVALLGVVALMGCAPGPATPPTLPSATAGPGVPSSPSPPNHADLTRLLDRLAATDDEPGWRALIDSVDPHFATTSLWLRDNLAGLDLRLEPGSRIRALTAQRQELLGTEAFVQEVRARWSVPGTAPAEHTLWLTLTPGARGLRLAGITDGPCPTDAGSGPLPIWWLESVRIIRQGEVAVLAARSQDPDAWLPGLVQAREAVARRVPTTEPLVAQLPSTAGGFERVLGVRQGSHRLVAAAAWPFGDAAQLVVNPEAGGATQGEARQVLLTHEAVHVAAGSVRGQGPLWLTEGYADLVALADHPAVAAAHEANLADDQRRHGIADALVTNAELRPDNARVHAHYQRAWITVRVLDHGPDSRPAPGGGVADRVHAAVLTGTPLDDALAAEGWSTGTLTEAVSAELRRLVG</sequence>
<evidence type="ECO:0000256" key="1">
    <source>
        <dbReference type="SAM" id="MobiDB-lite"/>
    </source>
</evidence>
<evidence type="ECO:0000313" key="3">
    <source>
        <dbReference type="Proteomes" id="UP001442841"/>
    </source>
</evidence>
<protein>
    <submittedName>
        <fullName evidence="2">Uncharacterized protein</fullName>
    </submittedName>
</protein>
<gene>
    <name evidence="2" type="ORF">AADG42_13940</name>
</gene>
<feature type="region of interest" description="Disordered" evidence="1">
    <location>
        <begin position="35"/>
        <end position="56"/>
    </location>
</feature>
<dbReference type="RefSeq" id="WP_425309811.1">
    <property type="nucleotide sequence ID" value="NZ_CP154795.1"/>
</dbReference>
<dbReference type="PROSITE" id="PS51257">
    <property type="entry name" value="PROKAR_LIPOPROTEIN"/>
    <property type="match status" value="1"/>
</dbReference>
<reference evidence="2 3" key="1">
    <citation type="submission" date="2024-04" db="EMBL/GenBank/DDBJ databases">
        <title>Isolation of an actinomycete strain from pig manure.</title>
        <authorList>
            <person name="Gong T."/>
            <person name="Yu Z."/>
            <person name="An M."/>
            <person name="Wei C."/>
            <person name="Yang W."/>
            <person name="Liu L."/>
        </authorList>
    </citation>
    <scope>NUCLEOTIDE SEQUENCE [LARGE SCALE GENOMIC DNA]</scope>
    <source>
        <strain evidence="2 3">ZF39</strain>
    </source>
</reference>
<organism evidence="2 3">
    <name type="scientific">Ammonicoccus fulvus</name>
    <dbReference type="NCBI Taxonomy" id="3138240"/>
    <lineage>
        <taxon>Bacteria</taxon>
        <taxon>Bacillati</taxon>
        <taxon>Actinomycetota</taxon>
        <taxon>Actinomycetes</taxon>
        <taxon>Propionibacteriales</taxon>
        <taxon>Propionibacteriaceae</taxon>
        <taxon>Ammonicoccus</taxon>
    </lineage>
</organism>
<accession>A0ABZ3FRK7</accession>
<dbReference type="EMBL" id="CP154795">
    <property type="protein sequence ID" value="XAN08355.1"/>
    <property type="molecule type" value="Genomic_DNA"/>
</dbReference>
<name>A0ABZ3FRK7_9ACTN</name>
<proteinExistence type="predicted"/>